<dbReference type="CDD" id="cd21109">
    <property type="entry name" value="SPASM"/>
    <property type="match status" value="1"/>
</dbReference>
<accession>A0A8D9P0X1</accession>
<proteinExistence type="predicted"/>
<dbReference type="RefSeq" id="WP_057317723.1">
    <property type="nucleotide sequence ID" value="NZ_CYYK01000021.1"/>
</dbReference>
<dbReference type="Proteomes" id="UP000095455">
    <property type="component" value="Unassembled WGS sequence"/>
</dbReference>
<organism evidence="1 2">
    <name type="scientific">Parabacteroides distasonis</name>
    <dbReference type="NCBI Taxonomy" id="823"/>
    <lineage>
        <taxon>Bacteria</taxon>
        <taxon>Pseudomonadati</taxon>
        <taxon>Bacteroidota</taxon>
        <taxon>Bacteroidia</taxon>
        <taxon>Bacteroidales</taxon>
        <taxon>Tannerellaceae</taxon>
        <taxon>Parabacteroides</taxon>
    </lineage>
</organism>
<name>A0A8D9P0X1_PARDI</name>
<sequence length="413" mass="49369">MENYTHWFYLESYTFLFYSKNQYVIYNTLNSTYIDCSLYGKTINTVLSILHNTNKTYCVGIYEYQLRDSQFTEFIKKIRNTFSGDIIKNIRGIPPFISKPILRILHHPNNPKTKEYNLLGENALFHLHEVTFYLENQGFDLNPMYKDCYKQFLYPTYTEKQKLSHAKYLKIIEQLSICQIDKINIIPATIEKKELFSYLLSLSRQYSIKTQIILPYKKYNKEDLKQLLINPQFSIMIMVHLPVDYEELNSYINLFNEYNITWSLIASNKNDVIFLSKNNLGKFTNVDYIPWYTGDNMDFFKEYIYNDFKDIIEQKNTKQHIFRKQILNDNLFGKLTIFPTGEVYSNVNFPTIGNIQDQKLSEIVYSEIENYFKPWFFTRDYVSCKNCVNKYLCPSISNYEIVANEYNMCYLNQ</sequence>
<dbReference type="EMBL" id="CYYK01000021">
    <property type="protein sequence ID" value="CUP21047.1"/>
    <property type="molecule type" value="Genomic_DNA"/>
</dbReference>
<reference evidence="1 2" key="1">
    <citation type="submission" date="2015-09" db="EMBL/GenBank/DDBJ databases">
        <authorList>
            <consortium name="Pathogen Informatics"/>
        </authorList>
    </citation>
    <scope>NUCLEOTIDE SEQUENCE [LARGE SCALE GENOMIC DNA]</scope>
    <source>
        <strain evidence="1 2">2789STDY5608822</strain>
    </source>
</reference>
<comment type="caution">
    <text evidence="1">The sequence shown here is derived from an EMBL/GenBank/DDBJ whole genome shotgun (WGS) entry which is preliminary data.</text>
</comment>
<gene>
    <name evidence="1" type="ORF">ERS852380_04149</name>
</gene>
<dbReference type="InterPro" id="IPR026418">
    <property type="entry name" value="Pseudo_rSAM"/>
</dbReference>
<evidence type="ECO:0000313" key="2">
    <source>
        <dbReference type="Proteomes" id="UP000095455"/>
    </source>
</evidence>
<evidence type="ECO:0000313" key="1">
    <source>
        <dbReference type="EMBL" id="CUP21047.1"/>
    </source>
</evidence>
<dbReference type="NCBIfam" id="TIGR04150">
    <property type="entry name" value="pseudo_rSAM_GG"/>
    <property type="match status" value="1"/>
</dbReference>
<protein>
    <submittedName>
        <fullName evidence="1">Quasi-rSAM protein, GG-Bacteroidales system</fullName>
    </submittedName>
</protein>
<dbReference type="AlphaFoldDB" id="A0A8D9P0X1"/>